<organism evidence="1 2">
    <name type="scientific">Prunus persica</name>
    <name type="common">Peach</name>
    <name type="synonym">Amygdalus persica</name>
    <dbReference type="NCBI Taxonomy" id="3760"/>
    <lineage>
        <taxon>Eukaryota</taxon>
        <taxon>Viridiplantae</taxon>
        <taxon>Streptophyta</taxon>
        <taxon>Embryophyta</taxon>
        <taxon>Tracheophyta</taxon>
        <taxon>Spermatophyta</taxon>
        <taxon>Magnoliopsida</taxon>
        <taxon>eudicotyledons</taxon>
        <taxon>Gunneridae</taxon>
        <taxon>Pentapetalae</taxon>
        <taxon>rosids</taxon>
        <taxon>fabids</taxon>
        <taxon>Rosales</taxon>
        <taxon>Rosaceae</taxon>
        <taxon>Amygdaloideae</taxon>
        <taxon>Amygdaleae</taxon>
        <taxon>Prunus</taxon>
    </lineage>
</organism>
<evidence type="ECO:0000313" key="1">
    <source>
        <dbReference type="EMBL" id="ONI20366.1"/>
    </source>
</evidence>
<dbReference type="EMBL" id="CM007652">
    <property type="protein sequence ID" value="ONI20366.1"/>
    <property type="molecule type" value="Genomic_DNA"/>
</dbReference>
<sequence length="67" mass="7560">MQPLIPTYHSLIQVQVLQLQVRSHMIGLGDTEIMFSSKELRVVLVKETCLINKNTNHNIKISVSSGK</sequence>
<keyword evidence="2" id="KW-1185">Reference proteome</keyword>
<gene>
    <name evidence="1" type="ORF">PRUPE_2G011800</name>
</gene>
<reference evidence="1 2" key="1">
    <citation type="journal article" date="2013" name="Nat. Genet.">
        <title>The high-quality draft genome of peach (Prunus persica) identifies unique patterns of genetic diversity, domestication and genome evolution.</title>
        <authorList>
            <consortium name="International Peach Genome Initiative"/>
            <person name="Verde I."/>
            <person name="Abbott A.G."/>
            <person name="Scalabrin S."/>
            <person name="Jung S."/>
            <person name="Shu S."/>
            <person name="Marroni F."/>
            <person name="Zhebentyayeva T."/>
            <person name="Dettori M.T."/>
            <person name="Grimwood J."/>
            <person name="Cattonaro F."/>
            <person name="Zuccolo A."/>
            <person name="Rossini L."/>
            <person name="Jenkins J."/>
            <person name="Vendramin E."/>
            <person name="Meisel L.A."/>
            <person name="Decroocq V."/>
            <person name="Sosinski B."/>
            <person name="Prochnik S."/>
            <person name="Mitros T."/>
            <person name="Policriti A."/>
            <person name="Cipriani G."/>
            <person name="Dondini L."/>
            <person name="Ficklin S."/>
            <person name="Goodstein D.M."/>
            <person name="Xuan P."/>
            <person name="Del Fabbro C."/>
            <person name="Aramini V."/>
            <person name="Copetti D."/>
            <person name="Gonzalez S."/>
            <person name="Horner D.S."/>
            <person name="Falchi R."/>
            <person name="Lucas S."/>
            <person name="Mica E."/>
            <person name="Maldonado J."/>
            <person name="Lazzari B."/>
            <person name="Bielenberg D."/>
            <person name="Pirona R."/>
            <person name="Miculan M."/>
            <person name="Barakat A."/>
            <person name="Testolin R."/>
            <person name="Stella A."/>
            <person name="Tartarini S."/>
            <person name="Tonutti P."/>
            <person name="Arus P."/>
            <person name="Orellana A."/>
            <person name="Wells C."/>
            <person name="Main D."/>
            <person name="Vizzotto G."/>
            <person name="Silva H."/>
            <person name="Salamini F."/>
            <person name="Schmutz J."/>
            <person name="Morgante M."/>
            <person name="Rokhsar D.S."/>
        </authorList>
    </citation>
    <scope>NUCLEOTIDE SEQUENCE [LARGE SCALE GENOMIC DNA]</scope>
    <source>
        <strain evidence="2">cv. Nemared</strain>
    </source>
</reference>
<protein>
    <submittedName>
        <fullName evidence="1">Uncharacterized protein</fullName>
    </submittedName>
</protein>
<proteinExistence type="predicted"/>
<accession>A0A251Q958</accession>
<dbReference type="AlphaFoldDB" id="A0A251Q958"/>
<evidence type="ECO:0000313" key="2">
    <source>
        <dbReference type="Proteomes" id="UP000006882"/>
    </source>
</evidence>
<dbReference type="Gramene" id="ONI20366">
    <property type="protein sequence ID" value="ONI20366"/>
    <property type="gene ID" value="PRUPE_2G011800"/>
</dbReference>
<name>A0A251Q958_PRUPE</name>
<dbReference type="Proteomes" id="UP000006882">
    <property type="component" value="Chromosome G2"/>
</dbReference>